<comment type="caution">
    <text evidence="1">The sequence shown here is derived from an EMBL/GenBank/DDBJ whole genome shotgun (WGS) entry which is preliminary data.</text>
</comment>
<keyword evidence="2" id="KW-1185">Reference proteome</keyword>
<protein>
    <submittedName>
        <fullName evidence="1">Uncharacterized protein</fullName>
    </submittedName>
</protein>
<proteinExistence type="predicted"/>
<evidence type="ECO:0000313" key="1">
    <source>
        <dbReference type="EMBL" id="GLZ79553.1"/>
    </source>
</evidence>
<gene>
    <name evidence="1" type="ORF">Afil01_43600</name>
</gene>
<reference evidence="1" key="1">
    <citation type="submission" date="2023-03" db="EMBL/GenBank/DDBJ databases">
        <title>Actinorhabdospora filicis NBRC 111898.</title>
        <authorList>
            <person name="Ichikawa N."/>
            <person name="Sato H."/>
            <person name="Tonouchi N."/>
        </authorList>
    </citation>
    <scope>NUCLEOTIDE SEQUENCE</scope>
    <source>
        <strain evidence="1">NBRC 111898</strain>
    </source>
</reference>
<evidence type="ECO:0000313" key="2">
    <source>
        <dbReference type="Proteomes" id="UP001165079"/>
    </source>
</evidence>
<dbReference type="AlphaFoldDB" id="A0A9W6WAZ7"/>
<name>A0A9W6WAZ7_9ACTN</name>
<organism evidence="1 2">
    <name type="scientific">Actinorhabdospora filicis</name>
    <dbReference type="NCBI Taxonomy" id="1785913"/>
    <lineage>
        <taxon>Bacteria</taxon>
        <taxon>Bacillati</taxon>
        <taxon>Actinomycetota</taxon>
        <taxon>Actinomycetes</taxon>
        <taxon>Micromonosporales</taxon>
        <taxon>Micromonosporaceae</taxon>
        <taxon>Actinorhabdospora</taxon>
    </lineage>
</organism>
<dbReference type="RefSeq" id="WP_285664706.1">
    <property type="nucleotide sequence ID" value="NZ_BSTX01000003.1"/>
</dbReference>
<sequence>MRLPELIVRLAEPGVLRVNGRALTMLDLVLGDDVGHRFISGWRPGRDLLTCEDGAGNEYGVVFAEEGTFAYVFEHETSGLSPQRHGILTWPGALDGLPDFLDADVAELVTAATLCVWWTPGEGWRHGPAEFPEWEDIGAGWLIELNLNPASLDEYAEELAEMHDLDFTPNDVAWVFAREELTAERVAALRPEADWAELARVARRIGYPVTGP</sequence>
<dbReference type="Proteomes" id="UP001165079">
    <property type="component" value="Unassembled WGS sequence"/>
</dbReference>
<accession>A0A9W6WAZ7</accession>
<dbReference type="EMBL" id="BSTX01000003">
    <property type="protein sequence ID" value="GLZ79553.1"/>
    <property type="molecule type" value="Genomic_DNA"/>
</dbReference>